<dbReference type="InterPro" id="IPR039935">
    <property type="entry name" value="YML079W-like"/>
</dbReference>
<dbReference type="InterPro" id="IPR011051">
    <property type="entry name" value="RmlC_Cupin_sf"/>
</dbReference>
<dbReference type="PANTHER" id="PTHR33387">
    <property type="entry name" value="RMLC-LIKE JELLY ROLL FOLD PROTEIN"/>
    <property type="match status" value="1"/>
</dbReference>
<dbReference type="Gene3D" id="2.60.120.10">
    <property type="entry name" value="Jelly Rolls"/>
    <property type="match status" value="1"/>
</dbReference>
<evidence type="ECO:0000313" key="2">
    <source>
        <dbReference type="EMBL" id="SNV58070.1"/>
    </source>
</evidence>
<evidence type="ECO:0000259" key="1">
    <source>
        <dbReference type="Pfam" id="PF06172"/>
    </source>
</evidence>
<dbReference type="KEGG" id="sste:SAMEA4384403_0413"/>
<protein>
    <submittedName>
        <fullName evidence="2">Cupin superfamily protein</fullName>
    </submittedName>
</protein>
<dbReference type="AlphaFoldDB" id="A0A239YH65"/>
<dbReference type="Pfam" id="PF06172">
    <property type="entry name" value="Cupin_5"/>
    <property type="match status" value="1"/>
</dbReference>
<evidence type="ECO:0000313" key="3">
    <source>
        <dbReference type="Proteomes" id="UP000242084"/>
    </source>
</evidence>
<dbReference type="Proteomes" id="UP000242084">
    <property type="component" value="Chromosome 1"/>
</dbReference>
<organism evidence="2 3">
    <name type="scientific">Mammaliicoccus stepanovicii</name>
    <dbReference type="NCBI Taxonomy" id="643214"/>
    <lineage>
        <taxon>Bacteria</taxon>
        <taxon>Bacillati</taxon>
        <taxon>Bacillota</taxon>
        <taxon>Bacilli</taxon>
        <taxon>Bacillales</taxon>
        <taxon>Staphylococcaceae</taxon>
        <taxon>Mammaliicoccus</taxon>
    </lineage>
</organism>
<keyword evidence="3" id="KW-1185">Reference proteome</keyword>
<feature type="domain" description="DUF985" evidence="1">
    <location>
        <begin position="5"/>
        <end position="134"/>
    </location>
</feature>
<dbReference type="RefSeq" id="WP_095086046.1">
    <property type="nucleotide sequence ID" value="NZ_BMDM01000003.1"/>
</dbReference>
<dbReference type="PANTHER" id="PTHR33387:SF3">
    <property type="entry name" value="DUF985 DOMAIN-CONTAINING PROTEIN"/>
    <property type="match status" value="1"/>
</dbReference>
<dbReference type="InterPro" id="IPR009327">
    <property type="entry name" value="Cupin_DUF985"/>
</dbReference>
<gene>
    <name evidence="2" type="ORF">SAMEA4384403_00413</name>
</gene>
<dbReference type="EMBL" id="LT906462">
    <property type="protein sequence ID" value="SNV58070.1"/>
    <property type="molecule type" value="Genomic_DNA"/>
</dbReference>
<proteinExistence type="predicted"/>
<accession>A0A239YH65</accession>
<reference evidence="2 3" key="1">
    <citation type="submission" date="2017-06" db="EMBL/GenBank/DDBJ databases">
        <authorList>
            <consortium name="Pathogen Informatics"/>
        </authorList>
    </citation>
    <scope>NUCLEOTIDE SEQUENCE [LARGE SCALE GENOMIC DNA]</scope>
    <source>
        <strain evidence="2 3">NCTC13839</strain>
    </source>
</reference>
<dbReference type="CDD" id="cd06121">
    <property type="entry name" value="cupin_YML079wp"/>
    <property type="match status" value="1"/>
</dbReference>
<sequence length="160" mass="18584">MHKDKWIEKLELMPHPEGGYYKETFKSNQTLSDNNAIYTSIYFLLEKHNISHFHRIESDEVWYYHAGQSLTVHMIHPDGQYEKVKVGPNVETGDVLQAIVPKGTIFASTVEGENDYALVGCMCAPGFQFEKFELFTQAELIKLYPQHEDIIRKYAFEVIH</sequence>
<dbReference type="SUPFAM" id="SSF51182">
    <property type="entry name" value="RmlC-like cupins"/>
    <property type="match status" value="1"/>
</dbReference>
<name>A0A239YH65_9STAP</name>
<dbReference type="InterPro" id="IPR014710">
    <property type="entry name" value="RmlC-like_jellyroll"/>
</dbReference>
<dbReference type="OrthoDB" id="9798288at2"/>